<dbReference type="AlphaFoldDB" id="A0A9D2UHG9"/>
<evidence type="ECO:0000259" key="1">
    <source>
        <dbReference type="Pfam" id="PF12667"/>
    </source>
</evidence>
<accession>A0A9D2UHG9</accession>
<dbReference type="InterPro" id="IPR038179">
    <property type="entry name" value="NigD-like_N_sf"/>
</dbReference>
<dbReference type="Pfam" id="PF17415">
    <property type="entry name" value="NigD_C"/>
    <property type="match status" value="1"/>
</dbReference>
<evidence type="ECO:0000259" key="2">
    <source>
        <dbReference type="Pfam" id="PF17415"/>
    </source>
</evidence>
<sequence length="234" mass="26055">MKAKNILFPLAGLLLAASCMDDAPQDVSVYGAIATAYETGDDDHYFELDNGKRMATTSNVNSNLVSDSDRVYITYTLNDKPVDGYDYNISLQSIDTVLTLKAKVYDTALPDTLGNDPMTIADGYLTDKWLNLQVSMPGYYSAHRLTLAKSAAVPDTDAGMIDVELRHKLDGDNYGFLGEIVSFDISGLKTAYPDKQGIRVKIKDHNANDEYNTYEYLFQAYSEPQITNVRQQRQ</sequence>
<reference evidence="3" key="2">
    <citation type="submission" date="2021-04" db="EMBL/GenBank/DDBJ databases">
        <authorList>
            <person name="Gilroy R."/>
        </authorList>
    </citation>
    <scope>NUCLEOTIDE SEQUENCE</scope>
    <source>
        <strain evidence="3">MalCec1-1739</strain>
    </source>
</reference>
<dbReference type="Pfam" id="PF12667">
    <property type="entry name" value="NigD_N"/>
    <property type="match status" value="1"/>
</dbReference>
<feature type="domain" description="NigD-like C-terminal" evidence="2">
    <location>
        <begin position="110"/>
        <end position="211"/>
    </location>
</feature>
<evidence type="ECO:0000313" key="4">
    <source>
        <dbReference type="Proteomes" id="UP000787625"/>
    </source>
</evidence>
<dbReference type="Proteomes" id="UP000787625">
    <property type="component" value="Unassembled WGS sequence"/>
</dbReference>
<dbReference type="InterPro" id="IPR024299">
    <property type="entry name" value="NigD-like_OB_dom"/>
</dbReference>
<proteinExistence type="predicted"/>
<comment type="caution">
    <text evidence="3">The sequence shown here is derived from an EMBL/GenBank/DDBJ whole genome shotgun (WGS) entry which is preliminary data.</text>
</comment>
<dbReference type="Gene3D" id="2.60.40.2370">
    <property type="entry name" value="NigD-like, C-terminal beta sandwich domain"/>
    <property type="match status" value="1"/>
</dbReference>
<evidence type="ECO:0000313" key="3">
    <source>
        <dbReference type="EMBL" id="HJD52456.1"/>
    </source>
</evidence>
<gene>
    <name evidence="3" type="ORF">IAA93_01830</name>
</gene>
<dbReference type="Gene3D" id="2.40.50.500">
    <property type="entry name" value="NigD-like N-terminal OB domain"/>
    <property type="match status" value="1"/>
</dbReference>
<dbReference type="InterPro" id="IPR035376">
    <property type="entry name" value="NigD_C"/>
</dbReference>
<dbReference type="PROSITE" id="PS51257">
    <property type="entry name" value="PROKAR_LIPOPROTEIN"/>
    <property type="match status" value="1"/>
</dbReference>
<feature type="domain" description="NigD-like N-terminal OB" evidence="1">
    <location>
        <begin position="38"/>
        <end position="97"/>
    </location>
</feature>
<protein>
    <submittedName>
        <fullName evidence="3">NigD-like protein</fullName>
    </submittedName>
</protein>
<dbReference type="InterPro" id="IPR038143">
    <property type="entry name" value="NigD-like_C_dom_sf"/>
</dbReference>
<dbReference type="EMBL" id="DWUP01000034">
    <property type="protein sequence ID" value="HJD52456.1"/>
    <property type="molecule type" value="Genomic_DNA"/>
</dbReference>
<organism evidence="3 4">
    <name type="scientific">Candidatus Avibacteroides avistercoris</name>
    <dbReference type="NCBI Taxonomy" id="2840690"/>
    <lineage>
        <taxon>Bacteria</taxon>
        <taxon>Pseudomonadati</taxon>
        <taxon>Bacteroidota</taxon>
        <taxon>Bacteroidia</taxon>
        <taxon>Bacteroidales</taxon>
        <taxon>Bacteroidaceae</taxon>
        <taxon>Bacteroidaceae incertae sedis</taxon>
        <taxon>Candidatus Avibacteroides</taxon>
    </lineage>
</organism>
<name>A0A9D2UHG9_9BACT</name>
<reference evidence="3" key="1">
    <citation type="journal article" date="2021" name="PeerJ">
        <title>Extensive microbial diversity within the chicken gut microbiome revealed by metagenomics and culture.</title>
        <authorList>
            <person name="Gilroy R."/>
            <person name="Ravi A."/>
            <person name="Getino M."/>
            <person name="Pursley I."/>
            <person name="Horton D.L."/>
            <person name="Alikhan N.F."/>
            <person name="Baker D."/>
            <person name="Gharbi K."/>
            <person name="Hall N."/>
            <person name="Watson M."/>
            <person name="Adriaenssens E.M."/>
            <person name="Foster-Nyarko E."/>
            <person name="Jarju S."/>
            <person name="Secka A."/>
            <person name="Antonio M."/>
            <person name="Oren A."/>
            <person name="Chaudhuri R.R."/>
            <person name="La Ragione R."/>
            <person name="Hildebrand F."/>
            <person name="Pallen M.J."/>
        </authorList>
    </citation>
    <scope>NUCLEOTIDE SEQUENCE</scope>
    <source>
        <strain evidence="3">MalCec1-1739</strain>
    </source>
</reference>